<dbReference type="InterPro" id="IPR036661">
    <property type="entry name" value="Luciferase-like_sf"/>
</dbReference>
<dbReference type="GO" id="GO:0016705">
    <property type="term" value="F:oxidoreductase activity, acting on paired donors, with incorporation or reduction of molecular oxygen"/>
    <property type="evidence" value="ECO:0007669"/>
    <property type="project" value="InterPro"/>
</dbReference>
<sequence length="339" mass="37767">MDFSLLYFANRTADDAPAEYDLLFDSARFADRNGFTAVWLPERHFHPFGGAYPNPALAAAALAAQTERVRLRAGSVVAPLHDPLTVVEDWAFVDNLSRGRVDLALATGWNAHDFVLAPERYAARRAHTLDSLAEVRDLWAGRTVERTDGKGRQARVTTYPRPVQPDLDLWLTCSSHPAGFEQAGTLGLNVLTALLFQRVEDLVPRIRAYRAARERAGHDPATGRVTLMVHTFVGESDDAVREVVRAPFLEYLASSVDLWRDRWPELAAHSGPQLLDHAFERYFRTSALLGSVEKCVRFVERLREAGIHEVASLIDFGAPAPATLEALHRLGQVRHAFVN</sequence>
<dbReference type="Pfam" id="PF00296">
    <property type="entry name" value="Bac_luciferase"/>
    <property type="match status" value="1"/>
</dbReference>
<name>A0A143C9T2_9ACTN</name>
<dbReference type="STRING" id="1783515.A4E84_32840"/>
<dbReference type="InterPro" id="IPR024011">
    <property type="entry name" value="Biosynth_lucif-like_mOase_dom"/>
</dbReference>
<proteinExistence type="predicted"/>
<dbReference type="Proteomes" id="UP000076096">
    <property type="component" value="Chromosome"/>
</dbReference>
<dbReference type="SUPFAM" id="SSF51679">
    <property type="entry name" value="Bacterial luciferase-like"/>
    <property type="match status" value="1"/>
</dbReference>
<dbReference type="PANTHER" id="PTHR30137">
    <property type="entry name" value="LUCIFERASE-LIKE MONOOXYGENASE"/>
    <property type="match status" value="1"/>
</dbReference>
<dbReference type="RefSeq" id="WP_062930023.1">
    <property type="nucleotide sequence ID" value="NZ_CP015098.1"/>
</dbReference>
<keyword evidence="5" id="KW-1185">Reference proteome</keyword>
<dbReference type="KEGG" id="stsi:A4E84_32840"/>
<evidence type="ECO:0000313" key="4">
    <source>
        <dbReference type="EMBL" id="AMW13870.1"/>
    </source>
</evidence>
<dbReference type="Gene3D" id="3.20.20.30">
    <property type="entry name" value="Luciferase-like domain"/>
    <property type="match status" value="1"/>
</dbReference>
<evidence type="ECO:0000259" key="3">
    <source>
        <dbReference type="Pfam" id="PF00296"/>
    </source>
</evidence>
<dbReference type="PANTHER" id="PTHR30137:SF8">
    <property type="entry name" value="BLR5498 PROTEIN"/>
    <property type="match status" value="1"/>
</dbReference>
<dbReference type="GO" id="GO:0005829">
    <property type="term" value="C:cytosol"/>
    <property type="evidence" value="ECO:0007669"/>
    <property type="project" value="TreeGrafter"/>
</dbReference>
<dbReference type="InterPro" id="IPR050766">
    <property type="entry name" value="Bact_Lucif_Oxidored"/>
</dbReference>
<dbReference type="NCBIfam" id="TIGR04020">
    <property type="entry name" value="seco_metab_LLM"/>
    <property type="match status" value="1"/>
</dbReference>
<feature type="domain" description="Luciferase-like" evidence="3">
    <location>
        <begin position="6"/>
        <end position="308"/>
    </location>
</feature>
<evidence type="ECO:0000313" key="5">
    <source>
        <dbReference type="Proteomes" id="UP000076096"/>
    </source>
</evidence>
<evidence type="ECO:0000256" key="2">
    <source>
        <dbReference type="ARBA" id="ARBA00023033"/>
    </source>
</evidence>
<dbReference type="EMBL" id="CP015098">
    <property type="protein sequence ID" value="AMW13870.1"/>
    <property type="molecule type" value="Genomic_DNA"/>
</dbReference>
<accession>A0A143C9T2</accession>
<protein>
    <recommendedName>
        <fullName evidence="3">Luciferase-like domain-containing protein</fullName>
    </recommendedName>
</protein>
<keyword evidence="1" id="KW-0560">Oxidoreductase</keyword>
<dbReference type="InterPro" id="IPR011251">
    <property type="entry name" value="Luciferase-like_dom"/>
</dbReference>
<dbReference type="GO" id="GO:0004497">
    <property type="term" value="F:monooxygenase activity"/>
    <property type="evidence" value="ECO:0007669"/>
    <property type="project" value="UniProtKB-KW"/>
</dbReference>
<dbReference type="AlphaFoldDB" id="A0A143C9T2"/>
<keyword evidence="2" id="KW-0503">Monooxygenase</keyword>
<gene>
    <name evidence="4" type="ORF">A4E84_32840</name>
</gene>
<evidence type="ECO:0000256" key="1">
    <source>
        <dbReference type="ARBA" id="ARBA00023002"/>
    </source>
</evidence>
<organism evidence="4 5">
    <name type="scientific">Streptomyces qaidamensis</name>
    <dbReference type="NCBI Taxonomy" id="1783515"/>
    <lineage>
        <taxon>Bacteria</taxon>
        <taxon>Bacillati</taxon>
        <taxon>Actinomycetota</taxon>
        <taxon>Actinomycetes</taxon>
        <taxon>Kitasatosporales</taxon>
        <taxon>Streptomycetaceae</taxon>
        <taxon>Streptomyces</taxon>
        <taxon>Streptomyces aurantiacus group</taxon>
    </lineage>
</organism>
<reference evidence="5" key="1">
    <citation type="submission" date="2016-04" db="EMBL/GenBank/DDBJ databases">
        <authorList>
            <person name="Zhang B."/>
        </authorList>
    </citation>
    <scope>NUCLEOTIDE SEQUENCE [LARGE SCALE GENOMIC DNA]</scope>
    <source>
        <strain evidence="5">S10</strain>
    </source>
</reference>